<dbReference type="Gene3D" id="3.10.20.30">
    <property type="match status" value="1"/>
</dbReference>
<keyword evidence="2" id="KW-0001">2Fe-2S</keyword>
<evidence type="ECO:0000313" key="9">
    <source>
        <dbReference type="Proteomes" id="UP000189818"/>
    </source>
</evidence>
<evidence type="ECO:0000256" key="4">
    <source>
        <dbReference type="ARBA" id="ARBA00023004"/>
    </source>
</evidence>
<dbReference type="PRINTS" id="PR00355">
    <property type="entry name" value="ADRENODOXIN"/>
</dbReference>
<evidence type="ECO:0000259" key="7">
    <source>
        <dbReference type="PROSITE" id="PS51085"/>
    </source>
</evidence>
<dbReference type="InterPro" id="IPR036010">
    <property type="entry name" value="2Fe-2S_ferredoxin-like_sf"/>
</dbReference>
<dbReference type="CDD" id="cd00207">
    <property type="entry name" value="fer2"/>
    <property type="match status" value="1"/>
</dbReference>
<dbReference type="GO" id="GO:0140647">
    <property type="term" value="P:P450-containing electron transport chain"/>
    <property type="evidence" value="ECO:0007669"/>
    <property type="project" value="InterPro"/>
</dbReference>
<sequence length="105" mass="11570">MIKLHIVTTDGDDLYAEADESQSVMEILRDKNIEEIRALCGGQLSCATCHVYVDPAYADRLPPMLAEEDDLLDSSDHRTPESRLSCQIFCVDALDGIKVTVAPSD</sequence>
<dbReference type="PROSITE" id="PS51085">
    <property type="entry name" value="2FE2S_FER_2"/>
    <property type="match status" value="1"/>
</dbReference>
<keyword evidence="3" id="KW-0479">Metal-binding</keyword>
<evidence type="ECO:0000256" key="6">
    <source>
        <dbReference type="ARBA" id="ARBA00034078"/>
    </source>
</evidence>
<keyword evidence="5" id="KW-0411">Iron-sulfur</keyword>
<dbReference type="PANTHER" id="PTHR23426:SF65">
    <property type="entry name" value="FERREDOXIN-2, MITOCHONDRIAL"/>
    <property type="match status" value="1"/>
</dbReference>
<evidence type="ECO:0000256" key="2">
    <source>
        <dbReference type="ARBA" id="ARBA00022714"/>
    </source>
</evidence>
<dbReference type="PANTHER" id="PTHR23426">
    <property type="entry name" value="FERREDOXIN/ADRENODOXIN"/>
    <property type="match status" value="1"/>
</dbReference>
<accession>A0A1T5GUC9</accession>
<comment type="cofactor">
    <cofactor evidence="6">
        <name>[2Fe-2S] cluster</name>
        <dbReference type="ChEBI" id="CHEBI:190135"/>
    </cofactor>
</comment>
<dbReference type="GO" id="GO:0051537">
    <property type="term" value="F:2 iron, 2 sulfur cluster binding"/>
    <property type="evidence" value="ECO:0007669"/>
    <property type="project" value="UniProtKB-KW"/>
</dbReference>
<dbReference type="SUPFAM" id="SSF54292">
    <property type="entry name" value="2Fe-2S ferredoxin-like"/>
    <property type="match status" value="1"/>
</dbReference>
<evidence type="ECO:0000256" key="5">
    <source>
        <dbReference type="ARBA" id="ARBA00023014"/>
    </source>
</evidence>
<dbReference type="OrthoDB" id="9799640at2"/>
<dbReference type="InterPro" id="IPR001055">
    <property type="entry name" value="Adrenodoxin-like"/>
</dbReference>
<feature type="domain" description="2Fe-2S ferredoxin-type" evidence="7">
    <location>
        <begin position="2"/>
        <end position="105"/>
    </location>
</feature>
<comment type="similarity">
    <text evidence="1">Belongs to the adrenodoxin/putidaredoxin family.</text>
</comment>
<dbReference type="Pfam" id="PF00111">
    <property type="entry name" value="Fer2"/>
    <property type="match status" value="1"/>
</dbReference>
<dbReference type="InterPro" id="IPR001041">
    <property type="entry name" value="2Fe-2S_ferredoxin-type"/>
</dbReference>
<protein>
    <submittedName>
        <fullName evidence="8">Ferredoxin, 2Fe-2S</fullName>
    </submittedName>
</protein>
<evidence type="ECO:0000256" key="3">
    <source>
        <dbReference type="ARBA" id="ARBA00022723"/>
    </source>
</evidence>
<dbReference type="GO" id="GO:0046872">
    <property type="term" value="F:metal ion binding"/>
    <property type="evidence" value="ECO:0007669"/>
    <property type="project" value="UniProtKB-KW"/>
</dbReference>
<keyword evidence="9" id="KW-1185">Reference proteome</keyword>
<dbReference type="Proteomes" id="UP000189818">
    <property type="component" value="Unassembled WGS sequence"/>
</dbReference>
<dbReference type="InterPro" id="IPR018298">
    <property type="entry name" value="Adrenodoxin_Fe-S_BS"/>
</dbReference>
<reference evidence="9" key="1">
    <citation type="submission" date="2017-02" db="EMBL/GenBank/DDBJ databases">
        <authorList>
            <person name="Varghese N."/>
            <person name="Submissions S."/>
        </authorList>
    </citation>
    <scope>NUCLEOTIDE SEQUENCE [LARGE SCALE GENOMIC DNA]</scope>
    <source>
        <strain evidence="9">UM2</strain>
    </source>
</reference>
<dbReference type="AlphaFoldDB" id="A0A1T5GUC9"/>
<dbReference type="RefSeq" id="WP_079650916.1">
    <property type="nucleotide sequence ID" value="NZ_FUYM01000020.1"/>
</dbReference>
<dbReference type="STRING" id="439228.SAMN06295920_1207"/>
<evidence type="ECO:0000256" key="1">
    <source>
        <dbReference type="ARBA" id="ARBA00010914"/>
    </source>
</evidence>
<dbReference type="GO" id="GO:0009055">
    <property type="term" value="F:electron transfer activity"/>
    <property type="evidence" value="ECO:0007669"/>
    <property type="project" value="TreeGrafter"/>
</dbReference>
<proteinExistence type="inferred from homology"/>
<evidence type="ECO:0000313" key="8">
    <source>
        <dbReference type="EMBL" id="SKC11996.1"/>
    </source>
</evidence>
<organism evidence="8 9">
    <name type="scientific">Rhizorhabdus histidinilytica</name>
    <dbReference type="NCBI Taxonomy" id="439228"/>
    <lineage>
        <taxon>Bacteria</taxon>
        <taxon>Pseudomonadati</taxon>
        <taxon>Pseudomonadota</taxon>
        <taxon>Alphaproteobacteria</taxon>
        <taxon>Sphingomonadales</taxon>
        <taxon>Sphingomonadaceae</taxon>
        <taxon>Rhizorhabdus</taxon>
    </lineage>
</organism>
<name>A0A1T5GUC9_9SPHN</name>
<dbReference type="PROSITE" id="PS00814">
    <property type="entry name" value="ADX"/>
    <property type="match status" value="1"/>
</dbReference>
<dbReference type="InterPro" id="IPR012675">
    <property type="entry name" value="Beta-grasp_dom_sf"/>
</dbReference>
<keyword evidence="4" id="KW-0408">Iron</keyword>
<gene>
    <name evidence="8" type="ORF">SAMN06295920_1207</name>
</gene>
<dbReference type="EMBL" id="FUYM01000020">
    <property type="protein sequence ID" value="SKC11996.1"/>
    <property type="molecule type" value="Genomic_DNA"/>
</dbReference>